<gene>
    <name evidence="1" type="ORF">GCM10023340_36500</name>
</gene>
<evidence type="ECO:0008006" key="3">
    <source>
        <dbReference type="Google" id="ProtNLM"/>
    </source>
</evidence>
<evidence type="ECO:0000313" key="1">
    <source>
        <dbReference type="EMBL" id="GAA5153858.1"/>
    </source>
</evidence>
<keyword evidence="2" id="KW-1185">Reference proteome</keyword>
<dbReference type="EMBL" id="BAABKG010000005">
    <property type="protein sequence ID" value="GAA5153858.1"/>
    <property type="molecule type" value="Genomic_DNA"/>
</dbReference>
<proteinExistence type="predicted"/>
<sequence>MITRLSADVDVRAEWEQQARNDLLPHWVRVVAYTWARADRGGHARLTPGQLGLVLGLGHNATSEAIRTARDRGILDETSSARCLVLAGHRLNPCEARHRGL</sequence>
<reference evidence="2" key="1">
    <citation type="journal article" date="2019" name="Int. J. Syst. Evol. Microbiol.">
        <title>The Global Catalogue of Microorganisms (GCM) 10K type strain sequencing project: providing services to taxonomists for standard genome sequencing and annotation.</title>
        <authorList>
            <consortium name="The Broad Institute Genomics Platform"/>
            <consortium name="The Broad Institute Genome Sequencing Center for Infectious Disease"/>
            <person name="Wu L."/>
            <person name="Ma J."/>
        </authorList>
    </citation>
    <scope>NUCLEOTIDE SEQUENCE [LARGE SCALE GENOMIC DNA]</scope>
    <source>
        <strain evidence="2">JCM 18459</strain>
    </source>
</reference>
<accession>A0ABP9Q1P8</accession>
<evidence type="ECO:0000313" key="2">
    <source>
        <dbReference type="Proteomes" id="UP001500221"/>
    </source>
</evidence>
<name>A0ABP9Q1P8_9ACTN</name>
<organism evidence="1 2">
    <name type="scientific">Nocardioides marinquilinus</name>
    <dbReference type="NCBI Taxonomy" id="1210400"/>
    <lineage>
        <taxon>Bacteria</taxon>
        <taxon>Bacillati</taxon>
        <taxon>Actinomycetota</taxon>
        <taxon>Actinomycetes</taxon>
        <taxon>Propionibacteriales</taxon>
        <taxon>Nocardioidaceae</taxon>
        <taxon>Nocardioides</taxon>
    </lineage>
</organism>
<dbReference type="Proteomes" id="UP001500221">
    <property type="component" value="Unassembled WGS sequence"/>
</dbReference>
<comment type="caution">
    <text evidence="1">The sequence shown here is derived from an EMBL/GenBank/DDBJ whole genome shotgun (WGS) entry which is preliminary data.</text>
</comment>
<protein>
    <recommendedName>
        <fullName evidence="3">MarR family transcriptional regulator</fullName>
    </recommendedName>
</protein>